<dbReference type="Proteomes" id="UP001329430">
    <property type="component" value="Chromosome 10"/>
</dbReference>
<evidence type="ECO:0000313" key="3">
    <source>
        <dbReference type="Proteomes" id="UP001329430"/>
    </source>
</evidence>
<proteinExistence type="predicted"/>
<dbReference type="PANTHER" id="PTHR11008:SF18">
    <property type="entry name" value="BCDNA.GH05536-RELATED"/>
    <property type="match status" value="1"/>
</dbReference>
<dbReference type="GO" id="GO:0005615">
    <property type="term" value="C:extracellular space"/>
    <property type="evidence" value="ECO:0007669"/>
    <property type="project" value="TreeGrafter"/>
</dbReference>
<evidence type="ECO:0000313" key="2">
    <source>
        <dbReference type="EMBL" id="KAK5638636.1"/>
    </source>
</evidence>
<feature type="signal peptide" evidence="1">
    <location>
        <begin position="1"/>
        <end position="20"/>
    </location>
</feature>
<comment type="caution">
    <text evidence="2">The sequence shown here is derived from an EMBL/GenBank/DDBJ whole genome shotgun (WGS) entry which is preliminary data.</text>
</comment>
<dbReference type="PANTHER" id="PTHR11008">
    <property type="entry name" value="PROTEIN TAKEOUT-LIKE PROTEIN"/>
    <property type="match status" value="1"/>
</dbReference>
<keyword evidence="3" id="KW-1185">Reference proteome</keyword>
<dbReference type="SMART" id="SM00700">
    <property type="entry name" value="JHBP"/>
    <property type="match status" value="1"/>
</dbReference>
<keyword evidence="1" id="KW-0732">Signal</keyword>
<gene>
    <name evidence="2" type="ORF">RI129_012931</name>
</gene>
<dbReference type="Pfam" id="PF06585">
    <property type="entry name" value="JHBP"/>
    <property type="match status" value="1"/>
</dbReference>
<dbReference type="InterPro" id="IPR038606">
    <property type="entry name" value="To_sf"/>
</dbReference>
<organism evidence="2 3">
    <name type="scientific">Pyrocoelia pectoralis</name>
    <dbReference type="NCBI Taxonomy" id="417401"/>
    <lineage>
        <taxon>Eukaryota</taxon>
        <taxon>Metazoa</taxon>
        <taxon>Ecdysozoa</taxon>
        <taxon>Arthropoda</taxon>
        <taxon>Hexapoda</taxon>
        <taxon>Insecta</taxon>
        <taxon>Pterygota</taxon>
        <taxon>Neoptera</taxon>
        <taxon>Endopterygota</taxon>
        <taxon>Coleoptera</taxon>
        <taxon>Polyphaga</taxon>
        <taxon>Elateriformia</taxon>
        <taxon>Elateroidea</taxon>
        <taxon>Lampyridae</taxon>
        <taxon>Lampyrinae</taxon>
        <taxon>Pyrocoelia</taxon>
    </lineage>
</organism>
<dbReference type="EMBL" id="JAVRBK010000010">
    <property type="protein sequence ID" value="KAK5638636.1"/>
    <property type="molecule type" value="Genomic_DNA"/>
</dbReference>
<accession>A0AAN7V3W7</accession>
<sequence>MKVIFCVYCIMVTYLTSCNGNFLSKFQICSRSDPNMNKCLKEAIQNALRVLKNGLPEYNYPSMDPIKMKDWAVQPSAVFNFLQQFQNIELFNHTDARIREVEVKIMDSRFFLNIKYTAPTITISTDYNYTHAIINGVDYTSNGRAVYMIVNYRGDLSMVGKIGENGFLFITKSQLSIEGDTFYSVYNTTNEELSKTINSFIDTHRLLIYPHVMKKFGDLYAHVYKDLANIIFSQILFDDIFPA</sequence>
<reference evidence="2 3" key="1">
    <citation type="journal article" date="2024" name="Insects">
        <title>An Improved Chromosome-Level Genome Assembly of the Firefly Pyrocoelia pectoralis.</title>
        <authorList>
            <person name="Fu X."/>
            <person name="Meyer-Rochow V.B."/>
            <person name="Ballantyne L."/>
            <person name="Zhu X."/>
        </authorList>
    </citation>
    <scope>NUCLEOTIDE SEQUENCE [LARGE SCALE GENOMIC DNA]</scope>
    <source>
        <strain evidence="2">XCY_ONT2</strain>
    </source>
</reference>
<name>A0AAN7V3W7_9COLE</name>
<evidence type="ECO:0000256" key="1">
    <source>
        <dbReference type="SAM" id="SignalP"/>
    </source>
</evidence>
<dbReference type="AlphaFoldDB" id="A0AAN7V3W7"/>
<dbReference type="Gene3D" id="3.15.10.30">
    <property type="entry name" value="Haemolymph juvenile hormone binding protein"/>
    <property type="match status" value="1"/>
</dbReference>
<protein>
    <submittedName>
        <fullName evidence="2">Uncharacterized protein</fullName>
    </submittedName>
</protein>
<dbReference type="InterPro" id="IPR010562">
    <property type="entry name" value="Haemolymph_juvenile_hormone-bd"/>
</dbReference>
<feature type="chain" id="PRO_5043010855" evidence="1">
    <location>
        <begin position="21"/>
        <end position="243"/>
    </location>
</feature>